<reference evidence="3" key="1">
    <citation type="submission" date="2010-11" db="EMBL/GenBank/DDBJ databases">
        <title>The complete sequence of chromosome of Oceanithermus profundus DSM 14977.</title>
        <authorList>
            <consortium name="US DOE Joint Genome Institute (JGI-PGF)"/>
            <person name="Lucas S."/>
            <person name="Copeland A."/>
            <person name="Lapidus A."/>
            <person name="Bruce D."/>
            <person name="Goodwin L."/>
            <person name="Pitluck S."/>
            <person name="Kyrpides N."/>
            <person name="Mavromatis K."/>
            <person name="Pagani I."/>
            <person name="Ivanova N."/>
            <person name="Zhang X."/>
            <person name="Brettin T."/>
            <person name="Detter J.C."/>
            <person name="Tapia R."/>
            <person name="Han C."/>
            <person name="Land M."/>
            <person name="Hauser L."/>
            <person name="Markowitz V."/>
            <person name="Cheng J.-F."/>
            <person name="Hugenholtz P."/>
            <person name="Woyke T."/>
            <person name="Wu D."/>
            <person name="Tindall B."/>
            <person name="Faehnrich R."/>
            <person name="Brambilla E."/>
            <person name="Klenk H.-P."/>
            <person name="Eisen J.A."/>
        </authorList>
    </citation>
    <scope>NUCLEOTIDE SEQUENCE [LARGE SCALE GENOMIC DNA]</scope>
    <source>
        <strain evidence="3">DSM 14977 / NBRC 100410 / VKM B-2274 / 506</strain>
    </source>
</reference>
<evidence type="ECO:0000256" key="1">
    <source>
        <dbReference type="SAM" id="Phobius"/>
    </source>
</evidence>
<gene>
    <name evidence="2" type="ordered locus">Ocepr_0562</name>
</gene>
<evidence type="ECO:0000313" key="2">
    <source>
        <dbReference type="EMBL" id="ADR36020.1"/>
    </source>
</evidence>
<feature type="transmembrane region" description="Helical" evidence="1">
    <location>
        <begin position="38"/>
        <end position="57"/>
    </location>
</feature>
<dbReference type="STRING" id="670487.Ocepr_0562"/>
<dbReference type="eggNOG" id="ENOG5034AWB">
    <property type="taxonomic scope" value="Bacteria"/>
</dbReference>
<name>E4U717_OCEP5</name>
<proteinExistence type="predicted"/>
<dbReference type="OrthoDB" id="10013302at2"/>
<keyword evidence="1" id="KW-1133">Transmembrane helix</keyword>
<dbReference type="Proteomes" id="UP000008722">
    <property type="component" value="Chromosome"/>
</dbReference>
<reference evidence="2 3" key="2">
    <citation type="journal article" date="2011" name="Stand. Genomic Sci.">
        <title>Complete genome sequence of Oceanithermus profundus type strain (506).</title>
        <authorList>
            <person name="Pati A."/>
            <person name="Zhang X."/>
            <person name="Lapidus A."/>
            <person name="Nolan M."/>
            <person name="Lucas S."/>
            <person name="Del Rio T.G."/>
            <person name="Tice H."/>
            <person name="Cheng J.F."/>
            <person name="Tapia R."/>
            <person name="Han C."/>
            <person name="Goodwin L."/>
            <person name="Pitluck S."/>
            <person name="Liolios K."/>
            <person name="Pagani I."/>
            <person name="Ivanova N."/>
            <person name="Mavromatis K."/>
            <person name="Chen A."/>
            <person name="Palaniappan K."/>
            <person name="Hauser L."/>
            <person name="Jeffries C.D."/>
            <person name="Brambilla E.M."/>
            <person name="Rohl A."/>
            <person name="Mwirichia R."/>
            <person name="Rohde M."/>
            <person name="Tindall B.J."/>
            <person name="Sikorski J."/>
            <person name="Wirth R."/>
            <person name="Goker M."/>
            <person name="Woyke T."/>
            <person name="Detter J.C."/>
            <person name="Bristow J."/>
            <person name="Eisen J.A."/>
            <person name="Markowitz V."/>
            <person name="Hugenholtz P."/>
            <person name="Kyrpides N.C."/>
            <person name="Klenk H.P."/>
            <person name="Land M."/>
        </authorList>
    </citation>
    <scope>NUCLEOTIDE SEQUENCE [LARGE SCALE GENOMIC DNA]</scope>
    <source>
        <strain evidence="3">DSM 14977 / NBRC 100410 / VKM B-2274 / 506</strain>
    </source>
</reference>
<feature type="transmembrane region" description="Helical" evidence="1">
    <location>
        <begin position="12"/>
        <end position="32"/>
    </location>
</feature>
<evidence type="ECO:0000313" key="3">
    <source>
        <dbReference type="Proteomes" id="UP000008722"/>
    </source>
</evidence>
<sequence precursor="true">MNWLRKRFPALVMLWIAGSFGMLALELLMTGHTEETQILGVLASAAGALIALLALLVPRLRVGWLVGFLVVGLFGLVGTALHWEEAGESEGAAYTAARYDDDEGEDGEDGEAAPPPLAPLGLTGLAALGGLALYAREEEAEEVG</sequence>
<dbReference type="HOGENOM" id="CLU_1794528_0_0_0"/>
<keyword evidence="1" id="KW-0472">Membrane</keyword>
<accession>E4U717</accession>
<keyword evidence="1" id="KW-0812">Transmembrane</keyword>
<organism evidence="2 3">
    <name type="scientific">Oceanithermus profundus (strain DSM 14977 / NBRC 100410 / VKM B-2274 / 506)</name>
    <dbReference type="NCBI Taxonomy" id="670487"/>
    <lineage>
        <taxon>Bacteria</taxon>
        <taxon>Thermotogati</taxon>
        <taxon>Deinococcota</taxon>
        <taxon>Deinococci</taxon>
        <taxon>Thermales</taxon>
        <taxon>Thermaceae</taxon>
        <taxon>Oceanithermus</taxon>
    </lineage>
</organism>
<protein>
    <submittedName>
        <fullName evidence="2">Uncharacterized protein</fullName>
    </submittedName>
</protein>
<keyword evidence="3" id="KW-1185">Reference proteome</keyword>
<feature type="transmembrane region" description="Helical" evidence="1">
    <location>
        <begin position="64"/>
        <end position="83"/>
    </location>
</feature>
<dbReference type="AlphaFoldDB" id="E4U717"/>
<dbReference type="EMBL" id="CP002361">
    <property type="protein sequence ID" value="ADR36020.1"/>
    <property type="molecule type" value="Genomic_DNA"/>
</dbReference>
<dbReference type="KEGG" id="opr:Ocepr_0562"/>
<dbReference type="RefSeq" id="WP_013457190.1">
    <property type="nucleotide sequence ID" value="NC_014761.1"/>
</dbReference>